<protein>
    <submittedName>
        <fullName evidence="1">Uncharacterized protein</fullName>
    </submittedName>
</protein>
<dbReference type="Proteomes" id="UP001062846">
    <property type="component" value="Chromosome 2"/>
</dbReference>
<organism evidence="1 2">
    <name type="scientific">Rhododendron molle</name>
    <name type="common">Chinese azalea</name>
    <name type="synonym">Azalea mollis</name>
    <dbReference type="NCBI Taxonomy" id="49168"/>
    <lineage>
        <taxon>Eukaryota</taxon>
        <taxon>Viridiplantae</taxon>
        <taxon>Streptophyta</taxon>
        <taxon>Embryophyta</taxon>
        <taxon>Tracheophyta</taxon>
        <taxon>Spermatophyta</taxon>
        <taxon>Magnoliopsida</taxon>
        <taxon>eudicotyledons</taxon>
        <taxon>Gunneridae</taxon>
        <taxon>Pentapetalae</taxon>
        <taxon>asterids</taxon>
        <taxon>Ericales</taxon>
        <taxon>Ericaceae</taxon>
        <taxon>Ericoideae</taxon>
        <taxon>Rhodoreae</taxon>
        <taxon>Rhododendron</taxon>
    </lineage>
</organism>
<evidence type="ECO:0000313" key="1">
    <source>
        <dbReference type="EMBL" id="KAI8569662.1"/>
    </source>
</evidence>
<dbReference type="EMBL" id="CM046389">
    <property type="protein sequence ID" value="KAI8569662.1"/>
    <property type="molecule type" value="Genomic_DNA"/>
</dbReference>
<comment type="caution">
    <text evidence="1">The sequence shown here is derived from an EMBL/GenBank/DDBJ whole genome shotgun (WGS) entry which is preliminary data.</text>
</comment>
<evidence type="ECO:0000313" key="2">
    <source>
        <dbReference type="Proteomes" id="UP001062846"/>
    </source>
</evidence>
<name>A0ACC0PV71_RHOML</name>
<accession>A0ACC0PV71</accession>
<gene>
    <name evidence="1" type="ORF">RHMOL_Rhmol02G0294600</name>
</gene>
<keyword evidence="2" id="KW-1185">Reference proteome</keyword>
<sequence>MLRRHYRSTLPLPKSTCSKLMAIHSLSDVLRSIAAVHLISDVFKSKPSLFLGLFTISHVCYSTAGASMVKNV</sequence>
<reference evidence="1" key="1">
    <citation type="submission" date="2022-02" db="EMBL/GenBank/DDBJ databases">
        <title>Plant Genome Project.</title>
        <authorList>
            <person name="Zhang R.-G."/>
        </authorList>
    </citation>
    <scope>NUCLEOTIDE SEQUENCE</scope>
    <source>
        <strain evidence="1">AT1</strain>
    </source>
</reference>
<proteinExistence type="predicted"/>